<dbReference type="CDD" id="cd00156">
    <property type="entry name" value="REC"/>
    <property type="match status" value="1"/>
</dbReference>
<dbReference type="KEGG" id="nph:NP_0654A"/>
<dbReference type="PANTHER" id="PTHR47429:SF2">
    <property type="entry name" value="PROTEIN TWIN LOV 1"/>
    <property type="match status" value="1"/>
</dbReference>
<dbReference type="InterPro" id="IPR001789">
    <property type="entry name" value="Sig_transdc_resp-reg_receiver"/>
</dbReference>
<keyword evidence="3" id="KW-0808">Transferase</keyword>
<feature type="modified residue" description="4-aspartylphosphate" evidence="8">
    <location>
        <position position="60"/>
    </location>
</feature>
<keyword evidence="1" id="KW-0285">Flavoprotein</keyword>
<dbReference type="InterPro" id="IPR000700">
    <property type="entry name" value="PAS-assoc_C"/>
</dbReference>
<reference evidence="12 13" key="1">
    <citation type="journal article" date="2005" name="Genome Res.">
        <title>Living with two extremes: conclusions from the genome sequence of Natronomonas pharaonis.</title>
        <authorList>
            <person name="Falb M."/>
            <person name="Pfeiffer F."/>
            <person name="Palm P."/>
            <person name="Rodewald K."/>
            <person name="Hickmann V."/>
            <person name="Tittor J."/>
            <person name="Oesterhelt D."/>
        </authorList>
    </citation>
    <scope>NUCLEOTIDE SEQUENCE [LARGE SCALE GENOMIC DNA]</scope>
    <source>
        <strain evidence="13">ATCC 35678 / DSM 2160 / CIP 103997 / JCM 8858 / NBRC 14720 / NCIMB 2260 / Gabara</strain>
    </source>
</reference>
<dbReference type="SUPFAM" id="SSF55781">
    <property type="entry name" value="GAF domain-like"/>
    <property type="match status" value="1"/>
</dbReference>
<dbReference type="Pfam" id="PF13185">
    <property type="entry name" value="GAF_2"/>
    <property type="match status" value="1"/>
</dbReference>
<protein>
    <submittedName>
        <fullName evidence="12">Receiver/sensor/bat box HTH-10 family transcription regulator Bat (Homolog to bacterioopsin activator)</fullName>
    </submittedName>
</protein>
<evidence type="ECO:0000256" key="2">
    <source>
        <dbReference type="ARBA" id="ARBA00022643"/>
    </source>
</evidence>
<dbReference type="GO" id="GO:0000160">
    <property type="term" value="P:phosphorelay signal transduction system"/>
    <property type="evidence" value="ECO:0007669"/>
    <property type="project" value="InterPro"/>
</dbReference>
<dbReference type="InterPro" id="IPR035965">
    <property type="entry name" value="PAS-like_dom_sf"/>
</dbReference>
<dbReference type="Gene3D" id="3.40.50.2300">
    <property type="match status" value="1"/>
</dbReference>
<evidence type="ECO:0000313" key="12">
    <source>
        <dbReference type="EMBL" id="CAI48418.1"/>
    </source>
</evidence>
<organism evidence="12 13">
    <name type="scientific">Natronomonas pharaonis (strain ATCC 35678 / DSM 2160 / CIP 103997 / JCM 8858 / NBRC 14720 / NCIMB 2260 / Gabara)</name>
    <name type="common">Halobacterium pharaonis</name>
    <dbReference type="NCBI Taxonomy" id="348780"/>
    <lineage>
        <taxon>Archaea</taxon>
        <taxon>Methanobacteriati</taxon>
        <taxon>Methanobacteriota</taxon>
        <taxon>Stenosarchaea group</taxon>
        <taxon>Halobacteria</taxon>
        <taxon>Halobacteriales</taxon>
        <taxon>Natronomonadaceae</taxon>
        <taxon>Natronomonas</taxon>
    </lineage>
</organism>
<evidence type="ECO:0000256" key="1">
    <source>
        <dbReference type="ARBA" id="ARBA00022630"/>
    </source>
</evidence>
<evidence type="ECO:0000259" key="9">
    <source>
        <dbReference type="PROSITE" id="PS50110"/>
    </source>
</evidence>
<dbReference type="GeneID" id="3702548"/>
<keyword evidence="7" id="KW-0804">Transcription</keyword>
<dbReference type="InterPro" id="IPR029016">
    <property type="entry name" value="GAF-like_dom_sf"/>
</dbReference>
<dbReference type="Pfam" id="PF15915">
    <property type="entry name" value="BAT"/>
    <property type="match status" value="1"/>
</dbReference>
<dbReference type="SUPFAM" id="SSF55785">
    <property type="entry name" value="PYP-like sensor domain (PAS domain)"/>
    <property type="match status" value="1"/>
</dbReference>
<dbReference type="NCBIfam" id="TIGR00229">
    <property type="entry name" value="sensory_box"/>
    <property type="match status" value="1"/>
</dbReference>
<dbReference type="eggNOG" id="arCOG02388">
    <property type="taxonomic scope" value="Archaea"/>
</dbReference>
<evidence type="ECO:0000256" key="8">
    <source>
        <dbReference type="PROSITE-ProRule" id="PRU00169"/>
    </source>
</evidence>
<keyword evidence="13" id="KW-1185">Reference proteome</keyword>
<dbReference type="InterPro" id="IPR001610">
    <property type="entry name" value="PAC"/>
</dbReference>
<keyword evidence="5" id="KW-0157">Chromophore</keyword>
<dbReference type="SMART" id="SM00448">
    <property type="entry name" value="REC"/>
    <property type="match status" value="1"/>
</dbReference>
<dbReference type="eggNOG" id="arCOG02276">
    <property type="taxonomic scope" value="Archaea"/>
</dbReference>
<dbReference type="Pfam" id="PF13426">
    <property type="entry name" value="PAS_9"/>
    <property type="match status" value="1"/>
</dbReference>
<dbReference type="EMBL" id="CR936257">
    <property type="protein sequence ID" value="CAI48418.1"/>
    <property type="molecule type" value="Genomic_DNA"/>
</dbReference>
<dbReference type="Pfam" id="PF04967">
    <property type="entry name" value="HTH_10"/>
    <property type="match status" value="1"/>
</dbReference>
<evidence type="ECO:0000256" key="5">
    <source>
        <dbReference type="ARBA" id="ARBA00022991"/>
    </source>
</evidence>
<proteinExistence type="predicted"/>
<accession>A0A1U7ETZ5</accession>
<dbReference type="SUPFAM" id="SSF52172">
    <property type="entry name" value="CheY-like"/>
    <property type="match status" value="1"/>
</dbReference>
<keyword evidence="6" id="KW-0805">Transcription regulation</keyword>
<feature type="domain" description="Response regulatory" evidence="9">
    <location>
        <begin position="12"/>
        <end position="125"/>
    </location>
</feature>
<evidence type="ECO:0000259" key="11">
    <source>
        <dbReference type="PROSITE" id="PS50113"/>
    </source>
</evidence>
<keyword evidence="2" id="KW-0288">FMN</keyword>
<evidence type="ECO:0000256" key="6">
    <source>
        <dbReference type="ARBA" id="ARBA00023015"/>
    </source>
</evidence>
<dbReference type="SUPFAM" id="SSF88659">
    <property type="entry name" value="Sigma3 and sigma4 domains of RNA polymerase sigma factors"/>
    <property type="match status" value="1"/>
</dbReference>
<dbReference type="AlphaFoldDB" id="A0A1U7ETZ5"/>
<evidence type="ECO:0000256" key="7">
    <source>
        <dbReference type="ARBA" id="ARBA00023163"/>
    </source>
</evidence>
<dbReference type="SMART" id="SM00091">
    <property type="entry name" value="PAS"/>
    <property type="match status" value="1"/>
</dbReference>
<feature type="domain" description="PAC" evidence="11">
    <location>
        <begin position="218"/>
        <end position="272"/>
    </location>
</feature>
<dbReference type="PROSITE" id="PS50110">
    <property type="entry name" value="RESPONSE_REGULATORY"/>
    <property type="match status" value="1"/>
</dbReference>
<dbReference type="InterPro" id="IPR011006">
    <property type="entry name" value="CheY-like_superfamily"/>
</dbReference>
<dbReference type="STRING" id="348780.NP_0654A"/>
<evidence type="ECO:0000256" key="3">
    <source>
        <dbReference type="ARBA" id="ARBA00022679"/>
    </source>
</evidence>
<dbReference type="InterPro" id="IPR007050">
    <property type="entry name" value="HTH_bacterioopsin"/>
</dbReference>
<dbReference type="HOGENOM" id="CLU_010057_3_0_2"/>
<evidence type="ECO:0000313" key="13">
    <source>
        <dbReference type="Proteomes" id="UP000002698"/>
    </source>
</evidence>
<sequence length="681" mass="73156">MTRESDVTLSFDVLLVGDAPAAGDVRAALPEPLVEPTAVSGMAAALSRVAEGGIDCVVTDHDLPDGDAIELLEQLGERTDRPPGIVYTAAGDEAVASAAIDAGAAAYIPRTGDDTERLAERVVEEARRNHVAATMDTDDPMAADLQLSKRTLDEAPVGVVVADPHEEDEPLVYINEAFERLTGYERHEVLGRNCRFLQGEDTNPEAVATIRQAVDDRRPVSVELLNYRKDGEPFWNQLNIAPIRDDDGRVTHLVGFQTDITERKEVELRAQRQAEQLRADRRKRQRLLARIDGLVRRVTEATVESTDATALRQRVCQAVVDTGDYDAAWIGSKEATSGRLVADCRAGCGAADAVAVDLAQEGPAATALDSGGVAVAEATSLESTSVHRRFVGPNGAVAAVPLQYREANYGVLVVYAAESQTVDEHEQAVLEALGRVAATGLNALQNHRLLTTDERLELAFAGEPPGPGLAELAAEAEADITYRGIIANDGELVVSALIGDSDAEALSAAADSVDGVEQVREIASHDDGCLVEALLCDDSLVRLVLDHNGAVQAYTANSDRLELRVELPPDAAPNPLVESLQERCSGLSLRSQRHTQTDAHGDGLIGSLRESLTDRQLETLRRAYLSDYFEWPRPVSGDDIAESMDISRSTLHQHLRAAESKLVGALLTELDDVGDQDRGPN</sequence>
<dbReference type="PROSITE" id="PS50112">
    <property type="entry name" value="PAS"/>
    <property type="match status" value="1"/>
</dbReference>
<name>A0A1U7ETZ5_NATPD</name>
<keyword evidence="8" id="KW-0597">Phosphoprotein</keyword>
<dbReference type="CDD" id="cd00130">
    <property type="entry name" value="PAS"/>
    <property type="match status" value="1"/>
</dbReference>
<dbReference type="SMART" id="SM00086">
    <property type="entry name" value="PAC"/>
    <property type="match status" value="1"/>
</dbReference>
<dbReference type="GO" id="GO:0016301">
    <property type="term" value="F:kinase activity"/>
    <property type="evidence" value="ECO:0007669"/>
    <property type="project" value="UniProtKB-KW"/>
</dbReference>
<dbReference type="OrthoDB" id="106505at2157"/>
<dbReference type="PROSITE" id="PS50113">
    <property type="entry name" value="PAC"/>
    <property type="match status" value="1"/>
</dbReference>
<dbReference type="Gene3D" id="3.30.450.40">
    <property type="match status" value="1"/>
</dbReference>
<dbReference type="InterPro" id="IPR000014">
    <property type="entry name" value="PAS"/>
</dbReference>
<dbReference type="PANTHER" id="PTHR47429">
    <property type="entry name" value="PROTEIN TWIN LOV 1"/>
    <property type="match status" value="1"/>
</dbReference>
<gene>
    <name evidence="12" type="primary">bat</name>
    <name evidence="12" type="ordered locus">NP_0654A</name>
</gene>
<dbReference type="Pfam" id="PF00072">
    <property type="entry name" value="Response_reg"/>
    <property type="match status" value="1"/>
</dbReference>
<dbReference type="RefSeq" id="WP_011322054.1">
    <property type="nucleotide sequence ID" value="NC_007426.1"/>
</dbReference>
<dbReference type="InterPro" id="IPR013324">
    <property type="entry name" value="RNA_pol_sigma_r3/r4-like"/>
</dbReference>
<dbReference type="Gene3D" id="3.30.450.20">
    <property type="entry name" value="PAS domain"/>
    <property type="match status" value="1"/>
</dbReference>
<keyword evidence="4" id="KW-0418">Kinase</keyword>
<feature type="domain" description="PAS" evidence="10">
    <location>
        <begin position="144"/>
        <end position="217"/>
    </location>
</feature>
<dbReference type="InterPro" id="IPR031803">
    <property type="entry name" value="BAT_GAF/HTH-assoc"/>
</dbReference>
<dbReference type="EnsemblBacteria" id="CAI48418">
    <property type="protein sequence ID" value="CAI48418"/>
    <property type="gene ID" value="NP_0654A"/>
</dbReference>
<evidence type="ECO:0000259" key="10">
    <source>
        <dbReference type="PROSITE" id="PS50112"/>
    </source>
</evidence>
<evidence type="ECO:0000256" key="4">
    <source>
        <dbReference type="ARBA" id="ARBA00022777"/>
    </source>
</evidence>
<dbReference type="InterPro" id="IPR003018">
    <property type="entry name" value="GAF"/>
</dbReference>
<dbReference type="Proteomes" id="UP000002698">
    <property type="component" value="Chromosome"/>
</dbReference>